<reference evidence="3 4" key="1">
    <citation type="submission" date="2017-09" db="EMBL/GenBank/DDBJ databases">
        <title>Depth-based differentiation of microbial function through sediment-hosted aquifers and enrichment of novel symbionts in the deep terrestrial subsurface.</title>
        <authorList>
            <person name="Probst A.J."/>
            <person name="Ladd B."/>
            <person name="Jarett J.K."/>
            <person name="Geller-Mcgrath D.E."/>
            <person name="Sieber C.M."/>
            <person name="Emerson J.B."/>
            <person name="Anantharaman K."/>
            <person name="Thomas B.C."/>
            <person name="Malmstrom R."/>
            <person name="Stieglmeier M."/>
            <person name="Klingl A."/>
            <person name="Woyke T."/>
            <person name="Ryan C.M."/>
            <person name="Banfield J.F."/>
        </authorList>
    </citation>
    <scope>NUCLEOTIDE SEQUENCE [LARGE SCALE GENOMIC DNA]</scope>
    <source>
        <strain evidence="3">CG07_land_8_20_14_0_80_42_15</strain>
    </source>
</reference>
<evidence type="ECO:0000256" key="1">
    <source>
        <dbReference type="SAM" id="SignalP"/>
    </source>
</evidence>
<feature type="domain" description="Ice-binding protein C-terminal" evidence="2">
    <location>
        <begin position="245"/>
        <end position="266"/>
    </location>
</feature>
<evidence type="ECO:0000259" key="2">
    <source>
        <dbReference type="Pfam" id="PF07589"/>
    </source>
</evidence>
<dbReference type="InterPro" id="IPR013424">
    <property type="entry name" value="Ice-binding_C"/>
</dbReference>
<keyword evidence="1" id="KW-0732">Signal</keyword>
<gene>
    <name evidence="3" type="ORF">COS99_02855</name>
</gene>
<feature type="chain" id="PRO_5014450729" description="Ice-binding protein C-terminal domain-containing protein" evidence="1">
    <location>
        <begin position="24"/>
        <end position="270"/>
    </location>
</feature>
<sequence>MKKIIIGSLMFVVMVFCAQASFAFSVNINDGGLSEWGVTPVSHWHPNDGVYHNPEIQSNGSNSEDQNSSYLNPGWGGQTYDVEAMYATYDSTNLYFAIVTGFPPSVVGINKPGDIAFDFGIDSVLGDTSTVLSYEFGIETTNLGSLTKGGLYSAKTWGLGYNNWGGGAYYGGSYDGAPTEMLAVNGSMLCQGALNYYQYDSQRWIIEGYVPHSYFGDYWQNGNNFRMHWTETCGNDFGIVDVNITPEPATLSLLGLGLLGLAGFRKKKNV</sequence>
<comment type="caution">
    <text evidence="3">The sequence shown here is derived from an EMBL/GenBank/DDBJ whole genome shotgun (WGS) entry which is preliminary data.</text>
</comment>
<name>A0A2J0L1D1_9BACT</name>
<dbReference type="EMBL" id="PEWV01000027">
    <property type="protein sequence ID" value="PIU41933.1"/>
    <property type="molecule type" value="Genomic_DNA"/>
</dbReference>
<evidence type="ECO:0000313" key="4">
    <source>
        <dbReference type="Proteomes" id="UP000230052"/>
    </source>
</evidence>
<dbReference type="NCBIfam" id="TIGR02595">
    <property type="entry name" value="PEP_CTERM"/>
    <property type="match status" value="1"/>
</dbReference>
<feature type="signal peptide" evidence="1">
    <location>
        <begin position="1"/>
        <end position="23"/>
    </location>
</feature>
<dbReference type="Pfam" id="PF07589">
    <property type="entry name" value="PEP-CTERM"/>
    <property type="match status" value="1"/>
</dbReference>
<accession>A0A2J0L1D1</accession>
<evidence type="ECO:0000313" key="3">
    <source>
        <dbReference type="EMBL" id="PIU41933.1"/>
    </source>
</evidence>
<dbReference type="Proteomes" id="UP000230052">
    <property type="component" value="Unassembled WGS sequence"/>
</dbReference>
<protein>
    <recommendedName>
        <fullName evidence="2">Ice-binding protein C-terminal domain-containing protein</fullName>
    </recommendedName>
</protein>
<organism evidence="3 4">
    <name type="scientific">Candidatus Aquitaenariimonas noxiae</name>
    <dbReference type="NCBI Taxonomy" id="1974741"/>
    <lineage>
        <taxon>Bacteria</taxon>
        <taxon>Pseudomonadati</taxon>
        <taxon>Candidatus Omnitrophota</taxon>
        <taxon>Candidatus Aquitaenariimonas</taxon>
    </lineage>
</organism>
<proteinExistence type="predicted"/>
<dbReference type="AlphaFoldDB" id="A0A2J0L1D1"/>